<dbReference type="eggNOG" id="ENOG50334PB">
    <property type="taxonomic scope" value="Bacteria"/>
</dbReference>
<evidence type="ECO:0000259" key="2">
    <source>
        <dbReference type="Pfam" id="PF26450"/>
    </source>
</evidence>
<feature type="domain" description="DUF8129" evidence="2">
    <location>
        <begin position="4"/>
        <end position="60"/>
    </location>
</feature>
<reference evidence="3 4" key="1">
    <citation type="submission" date="2016-10" db="EMBL/GenBank/DDBJ databases">
        <authorList>
            <person name="de Groot N.N."/>
        </authorList>
    </citation>
    <scope>NUCLEOTIDE SEQUENCE [LARGE SCALE GENOMIC DNA]</scope>
    <source>
        <strain evidence="3 4">DSM 44149</strain>
    </source>
</reference>
<sequence length="112" mass="12195">MSEHADLPLPDYDHLPKGSLTHRIRALDSAELRRLREYEAAHANRPAVLTAFDARMEELAQGAEPSGGDQRRQPEHAPPPRQGSPVAAATGVDPTPPPHQGVYGQAGQRQRP</sequence>
<organism evidence="3 4">
    <name type="scientific">Allokutzneria albata</name>
    <name type="common">Kibdelosporangium albatum</name>
    <dbReference type="NCBI Taxonomy" id="211114"/>
    <lineage>
        <taxon>Bacteria</taxon>
        <taxon>Bacillati</taxon>
        <taxon>Actinomycetota</taxon>
        <taxon>Actinomycetes</taxon>
        <taxon>Pseudonocardiales</taxon>
        <taxon>Pseudonocardiaceae</taxon>
        <taxon>Allokutzneria</taxon>
    </lineage>
</organism>
<dbReference type="STRING" id="211114.SAMN04489726_2275"/>
<proteinExistence type="predicted"/>
<keyword evidence="4" id="KW-1185">Reference proteome</keyword>
<name>A0A1G9U950_ALLAB</name>
<protein>
    <recommendedName>
        <fullName evidence="2">DUF8129 domain-containing protein</fullName>
    </recommendedName>
</protein>
<evidence type="ECO:0000313" key="3">
    <source>
        <dbReference type="EMBL" id="SDM56481.1"/>
    </source>
</evidence>
<dbReference type="InterPro" id="IPR058442">
    <property type="entry name" value="DUF8129"/>
</dbReference>
<dbReference type="OrthoDB" id="5187212at2"/>
<evidence type="ECO:0000313" key="4">
    <source>
        <dbReference type="Proteomes" id="UP000183376"/>
    </source>
</evidence>
<evidence type="ECO:0000256" key="1">
    <source>
        <dbReference type="SAM" id="MobiDB-lite"/>
    </source>
</evidence>
<dbReference type="RefSeq" id="WP_030432145.1">
    <property type="nucleotide sequence ID" value="NZ_JOEF01000023.1"/>
</dbReference>
<dbReference type="Pfam" id="PF26450">
    <property type="entry name" value="DUF8129"/>
    <property type="match status" value="1"/>
</dbReference>
<feature type="region of interest" description="Disordered" evidence="1">
    <location>
        <begin position="56"/>
        <end position="112"/>
    </location>
</feature>
<accession>A0A1G9U950</accession>
<gene>
    <name evidence="3" type="ORF">SAMN04489726_2275</name>
</gene>
<dbReference type="Proteomes" id="UP000183376">
    <property type="component" value="Chromosome I"/>
</dbReference>
<dbReference type="AlphaFoldDB" id="A0A1G9U950"/>
<dbReference type="EMBL" id="LT629701">
    <property type="protein sequence ID" value="SDM56481.1"/>
    <property type="molecule type" value="Genomic_DNA"/>
</dbReference>